<keyword evidence="1" id="KW-0472">Membrane</keyword>
<keyword evidence="1" id="KW-0812">Transmembrane</keyword>
<name>A0A6I6DHX2_9FIRM</name>
<dbReference type="Proteomes" id="UP000426444">
    <property type="component" value="Chromosome"/>
</dbReference>
<evidence type="ECO:0000313" key="2">
    <source>
        <dbReference type="EMBL" id="QGT99863.1"/>
    </source>
</evidence>
<evidence type="ECO:0000256" key="1">
    <source>
        <dbReference type="SAM" id="Phobius"/>
    </source>
</evidence>
<keyword evidence="3" id="KW-1185">Reference proteome</keyword>
<sequence>MSDYNKELPLKAILMVALYFFIIFAAMINYNYLVPERRAKDVYAEFLNNPTLLENTKKDYLHLGNEIDMVYINADNLKKEYFKLDNPYSILTKNRADINKELIVFYMTAVNKTQSEPENIIINARVLVRKIENQWLVTNLYIDKLQKTKKQNYLTIN</sequence>
<keyword evidence="1" id="KW-1133">Transmembrane helix</keyword>
<protein>
    <submittedName>
        <fullName evidence="2">Uncharacterized protein</fullName>
    </submittedName>
</protein>
<dbReference type="EMBL" id="CP046457">
    <property type="protein sequence ID" value="QGT99863.1"/>
    <property type="molecule type" value="Genomic_DNA"/>
</dbReference>
<proteinExistence type="predicted"/>
<dbReference type="RefSeq" id="WP_156203713.1">
    <property type="nucleotide sequence ID" value="NZ_CP046457.1"/>
</dbReference>
<feature type="transmembrane region" description="Helical" evidence="1">
    <location>
        <begin position="12"/>
        <end position="33"/>
    </location>
</feature>
<reference evidence="3" key="1">
    <citation type="journal article" date="2019" name="Microbiology">
        <title>Complete Genome Sequence of an Uncultured Bacterium of the Candidate Phylum Bipolaricaulota.</title>
        <authorList>
            <person name="Kadnikov V.V."/>
            <person name="Mardanov A.V."/>
            <person name="Beletsky A.V."/>
            <person name="Frank Y.A."/>
            <person name="Karnachuk O.V."/>
            <person name="Ravin N.V."/>
        </authorList>
    </citation>
    <scope>NUCLEOTIDE SEQUENCE [LARGE SCALE GENOMIC DNA]</scope>
</reference>
<organism evidence="2 3">
    <name type="scientific">Candidatus Syntrophocurvum alkaliphilum</name>
    <dbReference type="NCBI Taxonomy" id="2293317"/>
    <lineage>
        <taxon>Bacteria</taxon>
        <taxon>Bacillati</taxon>
        <taxon>Bacillota</taxon>
        <taxon>Clostridia</taxon>
        <taxon>Eubacteriales</taxon>
        <taxon>Syntrophomonadaceae</taxon>
        <taxon>Candidatus Syntrophocurvum</taxon>
    </lineage>
</organism>
<accession>A0A6I6DHX2</accession>
<evidence type="ECO:0000313" key="3">
    <source>
        <dbReference type="Proteomes" id="UP000426444"/>
    </source>
</evidence>
<dbReference type="KEGG" id="salq:SYNTR_1270"/>
<dbReference type="AlphaFoldDB" id="A0A6I6DHX2"/>
<gene>
    <name evidence="2" type="ORF">SYNTR_1270</name>
</gene>